<evidence type="ECO:0000256" key="2">
    <source>
        <dbReference type="SAM" id="SignalP"/>
    </source>
</evidence>
<evidence type="ECO:0000256" key="1">
    <source>
        <dbReference type="SAM" id="MobiDB-lite"/>
    </source>
</evidence>
<accession>A0A1I5B0D5</accession>
<name>A0A1I5B0D5_9GAMM</name>
<protein>
    <submittedName>
        <fullName evidence="3">Uncharacterized protein</fullName>
    </submittedName>
</protein>
<feature type="compositionally biased region" description="Polar residues" evidence="1">
    <location>
        <begin position="122"/>
        <end position="131"/>
    </location>
</feature>
<dbReference type="AlphaFoldDB" id="A0A1I5B0D5"/>
<dbReference type="RefSeq" id="WP_092410870.1">
    <property type="nucleotide sequence ID" value="NZ_FOVF01000047.1"/>
</dbReference>
<dbReference type="OrthoDB" id="9864193at2"/>
<reference evidence="3 4" key="1">
    <citation type="submission" date="2016-10" db="EMBL/GenBank/DDBJ databases">
        <authorList>
            <person name="de Groot N.N."/>
        </authorList>
    </citation>
    <scope>NUCLEOTIDE SEQUENCE [LARGE SCALE GENOMIC DNA]</scope>
    <source>
        <strain evidence="3 4">CGMCC 1.7659</strain>
    </source>
</reference>
<sequence length="413" mass="44505">MNRIESVFAGFLIIFFCVNSPASLAQADTDTCVSAQQVQSMIDAMRKQILEEVRAGASGTARDATVQTTMSTDAHENATTPFSEDSPKKAATAGDLYVAKLRDSVDESSVGTPEGAGGGAQSEFQLTATTDSTRASLRRDFSKSDPVARNFTVRSFVASAPIDKKSSSGANLATLDGLANGFEVSFNFDRLKVTTPDNANSGRELVKDCAALGISVSNDGDDCSSDDVIEAAQKAGNSEIRDRWMSKGRIVSRGYQIKIGRDDFSYYADDDLSKKQTSRVPWSIGGRLGTLGTNWYIGADVALQHTFKPAPSETACLIRDLDVVTECVSGSLAPPKGEKRYLVGVEGRRSFEHAAVGVRIQRDVKNGKWSAELPIFLFRDGDKVFNGGVRFAWTTTDKFIAGLFVGVPFKYGK</sequence>
<evidence type="ECO:0000313" key="4">
    <source>
        <dbReference type="Proteomes" id="UP000198575"/>
    </source>
</evidence>
<dbReference type="EMBL" id="FOVF01000047">
    <property type="protein sequence ID" value="SFN68071.1"/>
    <property type="molecule type" value="Genomic_DNA"/>
</dbReference>
<gene>
    <name evidence="3" type="ORF">SAMN05216289_1477</name>
</gene>
<evidence type="ECO:0000313" key="3">
    <source>
        <dbReference type="EMBL" id="SFN68071.1"/>
    </source>
</evidence>
<dbReference type="Proteomes" id="UP000198575">
    <property type="component" value="Unassembled WGS sequence"/>
</dbReference>
<dbReference type="STRING" id="578942.SAMN05216289_1477"/>
<keyword evidence="2" id="KW-0732">Signal</keyword>
<keyword evidence="4" id="KW-1185">Reference proteome</keyword>
<organism evidence="3 4">
    <name type="scientific">Dokdonella immobilis</name>
    <dbReference type="NCBI Taxonomy" id="578942"/>
    <lineage>
        <taxon>Bacteria</taxon>
        <taxon>Pseudomonadati</taxon>
        <taxon>Pseudomonadota</taxon>
        <taxon>Gammaproteobacteria</taxon>
        <taxon>Lysobacterales</taxon>
        <taxon>Rhodanobacteraceae</taxon>
        <taxon>Dokdonella</taxon>
    </lineage>
</organism>
<feature type="chain" id="PRO_5011636120" evidence="2">
    <location>
        <begin position="28"/>
        <end position="413"/>
    </location>
</feature>
<feature type="compositionally biased region" description="Polar residues" evidence="1">
    <location>
        <begin position="65"/>
        <end position="83"/>
    </location>
</feature>
<feature type="region of interest" description="Disordered" evidence="1">
    <location>
        <begin position="56"/>
        <end position="88"/>
    </location>
</feature>
<proteinExistence type="predicted"/>
<feature type="region of interest" description="Disordered" evidence="1">
    <location>
        <begin position="107"/>
        <end position="131"/>
    </location>
</feature>
<feature type="signal peptide" evidence="2">
    <location>
        <begin position="1"/>
        <end position="27"/>
    </location>
</feature>